<evidence type="ECO:0000313" key="3">
    <source>
        <dbReference type="Proteomes" id="UP000740926"/>
    </source>
</evidence>
<gene>
    <name evidence="2" type="ORF">G6F50_017567</name>
</gene>
<protein>
    <submittedName>
        <fullName evidence="2">Uncharacterized protein</fullName>
    </submittedName>
</protein>
<name>A0A9P6XPN7_9FUNG</name>
<sequence>MDGQDRRPRQRGRAPPGQVQDGGPDGGDSLPAVQPARLRHQHQAAGRRADHCGGGADGLVDAVLPAASLARHPRESAVSSPAVS</sequence>
<reference evidence="2 3" key="1">
    <citation type="journal article" date="2020" name="Microb. Genom.">
        <title>Genetic diversity of clinical and environmental Mucorales isolates obtained from an investigation of mucormycosis cases among solid organ transplant recipients.</title>
        <authorList>
            <person name="Nguyen M.H."/>
            <person name="Kaul D."/>
            <person name="Muto C."/>
            <person name="Cheng S.J."/>
            <person name="Richter R.A."/>
            <person name="Bruno V.M."/>
            <person name="Liu G."/>
            <person name="Beyhan S."/>
            <person name="Sundermann A.J."/>
            <person name="Mounaud S."/>
            <person name="Pasculle A.W."/>
            <person name="Nierman W.C."/>
            <person name="Driscoll E."/>
            <person name="Cumbie R."/>
            <person name="Clancy C.J."/>
            <person name="Dupont C.L."/>
        </authorList>
    </citation>
    <scope>NUCLEOTIDE SEQUENCE [LARGE SCALE GENOMIC DNA]</scope>
    <source>
        <strain evidence="2 3">GL24</strain>
    </source>
</reference>
<dbReference type="EMBL" id="JAANIU010013261">
    <property type="protein sequence ID" value="KAG1530068.1"/>
    <property type="molecule type" value="Genomic_DNA"/>
</dbReference>
<keyword evidence="3" id="KW-1185">Reference proteome</keyword>
<feature type="compositionally biased region" description="Low complexity" evidence="1">
    <location>
        <begin position="13"/>
        <end position="22"/>
    </location>
</feature>
<accession>A0A9P6XPN7</accession>
<evidence type="ECO:0000313" key="2">
    <source>
        <dbReference type="EMBL" id="KAG1530068.1"/>
    </source>
</evidence>
<dbReference type="Proteomes" id="UP000740926">
    <property type="component" value="Unassembled WGS sequence"/>
</dbReference>
<evidence type="ECO:0000256" key="1">
    <source>
        <dbReference type="SAM" id="MobiDB-lite"/>
    </source>
</evidence>
<feature type="region of interest" description="Disordered" evidence="1">
    <location>
        <begin position="1"/>
        <end position="58"/>
    </location>
</feature>
<comment type="caution">
    <text evidence="2">The sequence shown here is derived from an EMBL/GenBank/DDBJ whole genome shotgun (WGS) entry which is preliminary data.</text>
</comment>
<proteinExistence type="predicted"/>
<organism evidence="2 3">
    <name type="scientific">Rhizopus delemar</name>
    <dbReference type="NCBI Taxonomy" id="936053"/>
    <lineage>
        <taxon>Eukaryota</taxon>
        <taxon>Fungi</taxon>
        <taxon>Fungi incertae sedis</taxon>
        <taxon>Mucoromycota</taxon>
        <taxon>Mucoromycotina</taxon>
        <taxon>Mucoromycetes</taxon>
        <taxon>Mucorales</taxon>
        <taxon>Mucorineae</taxon>
        <taxon>Rhizopodaceae</taxon>
        <taxon>Rhizopus</taxon>
    </lineage>
</organism>
<dbReference type="AlphaFoldDB" id="A0A9P6XPN7"/>